<sequence length="703" mass="73956">MEAGDMRWPRQLMSLLFVLTLLAGPPIVLLSLVGAPIQGWPTAAQAREWVQNPLTEQTLTAALTIAAWLVWLLLAYTVTIRVLTRLSATVSWLRRMPLPTPLQATAGGIAGAAVLGVSSHAITAPPSPPTQPIAAGTLDEAGNLTPPDGDVLADAGISVAGGWLPRDVAEQVSAAAALVWLRRRRSYRPRPPGPPSREDTDLAPMPPTVAAVQAALADPTPPPSEPGAASAGSSLLDRPTVSGAFPRAGVGLTGLGAQDAARGLLVTNLLAGRHHPAVSVVVTRSVLAGLLGPTAETLGPRLPGLAVIDNLGQATGFFSRDHPGRGLGGDQAQRDTQDGSGSPGPTLIVDAASATDNAETLATLAITSAAVAVLGRFPAGQTWQVNPSGRTHHQDGSGPAGPRMCVLTPVTATDLLTVIAHPDPAPPQPGTSGRSRHPSLAGRSPQWDAAAQDHLVRSGNDTRRLQLRVLGEPTLLLDGHPVEIRRTAALQVLVFLAAHPDGADTRQLTDAIWPGLPRRSLTGRLYTTLSDLRATIRSTAGVTLIEHSDDRYRLDPSGVTVDLWRFHHAVRDATTAVATDATTWKAVIDAYPGDLAARRTWPWLDPIRETTRRHVIDAHAALASASPDAREALAWLQAGIRIDPYNADLHTRAVSALITLGDHDAADHLRKDYARRLAAAGDLPTETALTTATLRDHPVIPTR</sequence>
<evidence type="ECO:0000256" key="2">
    <source>
        <dbReference type="ARBA" id="ARBA00023163"/>
    </source>
</evidence>
<dbReference type="Gene3D" id="1.25.40.10">
    <property type="entry name" value="Tetratricopeptide repeat domain"/>
    <property type="match status" value="1"/>
</dbReference>
<evidence type="ECO:0000256" key="4">
    <source>
        <dbReference type="SAM" id="Phobius"/>
    </source>
</evidence>
<comment type="caution">
    <text evidence="6">The sequence shown here is derived from an EMBL/GenBank/DDBJ whole genome shotgun (WGS) entry which is preliminary data.</text>
</comment>
<dbReference type="SMART" id="SM01043">
    <property type="entry name" value="BTAD"/>
    <property type="match status" value="1"/>
</dbReference>
<keyword evidence="4" id="KW-0472">Membrane</keyword>
<dbReference type="InterPro" id="IPR005158">
    <property type="entry name" value="BTAD"/>
</dbReference>
<protein>
    <recommendedName>
        <fullName evidence="5">Bacterial transcriptional activator domain-containing protein</fullName>
    </recommendedName>
</protein>
<dbReference type="AlphaFoldDB" id="A0A3N9XEX7"/>
<feature type="region of interest" description="Disordered" evidence="3">
    <location>
        <begin position="216"/>
        <end position="235"/>
    </location>
</feature>
<dbReference type="GO" id="GO:0006355">
    <property type="term" value="P:regulation of DNA-templated transcription"/>
    <property type="evidence" value="ECO:0007669"/>
    <property type="project" value="TreeGrafter"/>
</dbReference>
<feature type="domain" description="Bacterial transcriptional activator" evidence="5">
    <location>
        <begin position="561"/>
        <end position="694"/>
    </location>
</feature>
<accession>A0A3N9XEX7</accession>
<feature type="region of interest" description="Disordered" evidence="3">
    <location>
        <begin position="420"/>
        <end position="450"/>
    </location>
</feature>
<evidence type="ECO:0000259" key="5">
    <source>
        <dbReference type="SMART" id="SM01043"/>
    </source>
</evidence>
<dbReference type="InterPro" id="IPR011990">
    <property type="entry name" value="TPR-like_helical_dom_sf"/>
</dbReference>
<evidence type="ECO:0000256" key="1">
    <source>
        <dbReference type="ARBA" id="ARBA00023015"/>
    </source>
</evidence>
<dbReference type="EMBL" id="QGSZ01000147">
    <property type="protein sequence ID" value="RQX05913.1"/>
    <property type="molecule type" value="Genomic_DNA"/>
</dbReference>
<proteinExistence type="predicted"/>
<evidence type="ECO:0000256" key="3">
    <source>
        <dbReference type="SAM" id="MobiDB-lite"/>
    </source>
</evidence>
<keyword evidence="2" id="KW-0804">Transcription</keyword>
<keyword evidence="7" id="KW-1185">Reference proteome</keyword>
<keyword evidence="4" id="KW-1133">Transmembrane helix</keyword>
<feature type="transmembrane region" description="Helical" evidence="4">
    <location>
        <begin position="62"/>
        <end position="83"/>
    </location>
</feature>
<reference evidence="6 7" key="1">
    <citation type="submission" date="2018-05" db="EMBL/GenBank/DDBJ databases">
        <title>Micromonospora from Atacama Desert.</title>
        <authorList>
            <person name="Carro L."/>
            <person name="Goodfellow M."/>
            <person name="Klenk H.-P."/>
        </authorList>
    </citation>
    <scope>NUCLEOTIDE SEQUENCE [LARGE SCALE GENOMIC DNA]</scope>
    <source>
        <strain evidence="6 7">LB39</strain>
    </source>
</reference>
<evidence type="ECO:0000313" key="6">
    <source>
        <dbReference type="EMBL" id="RQX05913.1"/>
    </source>
</evidence>
<evidence type="ECO:0000313" key="7">
    <source>
        <dbReference type="Proteomes" id="UP000282312"/>
    </source>
</evidence>
<keyword evidence="1" id="KW-0805">Transcription regulation</keyword>
<feature type="region of interest" description="Disordered" evidence="3">
    <location>
        <begin position="186"/>
        <end position="205"/>
    </location>
</feature>
<feature type="region of interest" description="Disordered" evidence="3">
    <location>
        <begin position="381"/>
        <end position="403"/>
    </location>
</feature>
<dbReference type="GO" id="GO:0003677">
    <property type="term" value="F:DNA binding"/>
    <property type="evidence" value="ECO:0007669"/>
    <property type="project" value="TreeGrafter"/>
</dbReference>
<name>A0A3N9XEX7_9ACTN</name>
<gene>
    <name evidence="6" type="ORF">DLJ59_06290</name>
</gene>
<dbReference type="Proteomes" id="UP000282312">
    <property type="component" value="Unassembled WGS sequence"/>
</dbReference>
<dbReference type="InterPro" id="IPR051677">
    <property type="entry name" value="AfsR-DnrI-RedD_regulator"/>
</dbReference>
<dbReference type="InterPro" id="IPR036388">
    <property type="entry name" value="WH-like_DNA-bd_sf"/>
</dbReference>
<dbReference type="PANTHER" id="PTHR35807:SF1">
    <property type="entry name" value="TRANSCRIPTIONAL REGULATOR REDD"/>
    <property type="match status" value="1"/>
</dbReference>
<keyword evidence="4" id="KW-0812">Transmembrane</keyword>
<dbReference type="Gene3D" id="1.10.10.10">
    <property type="entry name" value="Winged helix-like DNA-binding domain superfamily/Winged helix DNA-binding domain"/>
    <property type="match status" value="1"/>
</dbReference>
<dbReference type="PANTHER" id="PTHR35807">
    <property type="entry name" value="TRANSCRIPTIONAL REGULATOR REDD-RELATED"/>
    <property type="match status" value="1"/>
</dbReference>
<feature type="region of interest" description="Disordered" evidence="3">
    <location>
        <begin position="318"/>
        <end position="347"/>
    </location>
</feature>
<organism evidence="6 7">
    <name type="scientific">Micromonospora inaquosa</name>
    <dbReference type="NCBI Taxonomy" id="2203716"/>
    <lineage>
        <taxon>Bacteria</taxon>
        <taxon>Bacillati</taxon>
        <taxon>Actinomycetota</taxon>
        <taxon>Actinomycetes</taxon>
        <taxon>Micromonosporales</taxon>
        <taxon>Micromonosporaceae</taxon>
        <taxon>Micromonospora</taxon>
    </lineage>
</organism>